<comment type="caution">
    <text evidence="2">The sequence shown here is derived from an EMBL/GenBank/DDBJ whole genome shotgun (WGS) entry which is preliminary data.</text>
</comment>
<organism evidence="2 3">
    <name type="scientific">Citrus x changshan-huyou</name>
    <dbReference type="NCBI Taxonomy" id="2935761"/>
    <lineage>
        <taxon>Eukaryota</taxon>
        <taxon>Viridiplantae</taxon>
        <taxon>Streptophyta</taxon>
        <taxon>Embryophyta</taxon>
        <taxon>Tracheophyta</taxon>
        <taxon>Spermatophyta</taxon>
        <taxon>Magnoliopsida</taxon>
        <taxon>eudicotyledons</taxon>
        <taxon>Gunneridae</taxon>
        <taxon>Pentapetalae</taxon>
        <taxon>rosids</taxon>
        <taxon>malvids</taxon>
        <taxon>Sapindales</taxon>
        <taxon>Rutaceae</taxon>
        <taxon>Aurantioideae</taxon>
        <taxon>Citrus</taxon>
    </lineage>
</organism>
<evidence type="ECO:0000256" key="1">
    <source>
        <dbReference type="SAM" id="MobiDB-lite"/>
    </source>
</evidence>
<gene>
    <name evidence="2" type="ORF">WN944_027032</name>
</gene>
<reference evidence="2 3" key="1">
    <citation type="submission" date="2024-05" db="EMBL/GenBank/DDBJ databases">
        <title>Haplotype-resolved chromosome-level genome assembly of Huyou (Citrus changshanensis).</title>
        <authorList>
            <person name="Miao C."/>
            <person name="Chen W."/>
            <person name="Wu Y."/>
            <person name="Wang L."/>
            <person name="Zhao S."/>
            <person name="Grierson D."/>
            <person name="Xu C."/>
            <person name="Chen K."/>
        </authorList>
    </citation>
    <scope>NUCLEOTIDE SEQUENCE [LARGE SCALE GENOMIC DNA]</scope>
    <source>
        <strain evidence="2">01-14</strain>
        <tissue evidence="2">Leaf</tissue>
    </source>
</reference>
<dbReference type="PANTHER" id="PTHR31286">
    <property type="entry name" value="GLYCINE-RICH CELL WALL STRUCTURAL PROTEIN 1.8-LIKE"/>
    <property type="match status" value="1"/>
</dbReference>
<protein>
    <recommendedName>
        <fullName evidence="4">DUF4283 domain-containing protein</fullName>
    </recommendedName>
</protein>
<evidence type="ECO:0000313" key="3">
    <source>
        <dbReference type="Proteomes" id="UP001428341"/>
    </source>
</evidence>
<feature type="region of interest" description="Disordered" evidence="1">
    <location>
        <begin position="344"/>
        <end position="366"/>
    </location>
</feature>
<feature type="compositionally biased region" description="Polar residues" evidence="1">
    <location>
        <begin position="178"/>
        <end position="198"/>
    </location>
</feature>
<name>A0AAP0LGS4_9ROSI</name>
<accession>A0AAP0LGS4</accession>
<dbReference type="PANTHER" id="PTHR31286:SF167">
    <property type="entry name" value="OS09G0268800 PROTEIN"/>
    <property type="match status" value="1"/>
</dbReference>
<keyword evidence="3" id="KW-1185">Reference proteome</keyword>
<dbReference type="AlphaFoldDB" id="A0AAP0LGS4"/>
<proteinExistence type="predicted"/>
<feature type="region of interest" description="Disordered" evidence="1">
    <location>
        <begin position="174"/>
        <end position="221"/>
    </location>
</feature>
<sequence>MGGPWHFDRALLVLTEPDGIGDIKNQPFTHSFFWVQLHNIPIMCMNRETIQELGKKIGKVEEVESDNAGECIGPFARAKISINITHPLKKVVYLQKGEVKIPMPVLYEKLPDFYFCCAHIGHQFREYLKYKGQLKDELPYGAWMRAISQAERVKQNRMKEKSDREQAQANKSFIAVSNPKSQKNPPISINNQGLNQGQRENEHGNDGKLKCKNQGQVADKEPSMIDPELIENVQIETQSRRKEISKMLVEVTDNDNYFRNKKMQAVNENWREINLEDSLENFAEARSDEDEVVNGPSKEKIRPKARKWKLQARNQKTSTISVKEPISNRAKTQLKLVDEEHDADIELEEMADNKSTGAGGQPRRQI</sequence>
<dbReference type="InterPro" id="IPR040256">
    <property type="entry name" value="At4g02000-like"/>
</dbReference>
<evidence type="ECO:0008006" key="4">
    <source>
        <dbReference type="Google" id="ProtNLM"/>
    </source>
</evidence>
<evidence type="ECO:0000313" key="2">
    <source>
        <dbReference type="EMBL" id="KAK9175028.1"/>
    </source>
</evidence>
<feature type="compositionally biased region" description="Basic and acidic residues" evidence="1">
    <location>
        <begin position="199"/>
        <end position="209"/>
    </location>
</feature>
<dbReference type="Proteomes" id="UP001428341">
    <property type="component" value="Unassembled WGS sequence"/>
</dbReference>
<dbReference type="EMBL" id="JBCGBO010000025">
    <property type="protein sequence ID" value="KAK9175028.1"/>
    <property type="molecule type" value="Genomic_DNA"/>
</dbReference>